<feature type="transmembrane region" description="Helical" evidence="8">
    <location>
        <begin position="33"/>
        <end position="58"/>
    </location>
</feature>
<dbReference type="CDD" id="cd17324">
    <property type="entry name" value="MFS_NepI_like"/>
    <property type="match status" value="1"/>
</dbReference>
<feature type="transmembrane region" description="Helical" evidence="8">
    <location>
        <begin position="352"/>
        <end position="373"/>
    </location>
</feature>
<keyword evidence="5 8" id="KW-0812">Transmembrane</keyword>
<dbReference type="SUPFAM" id="SSF103473">
    <property type="entry name" value="MFS general substrate transporter"/>
    <property type="match status" value="1"/>
</dbReference>
<evidence type="ECO:0000256" key="8">
    <source>
        <dbReference type="SAM" id="Phobius"/>
    </source>
</evidence>
<dbReference type="PROSITE" id="PS50850">
    <property type="entry name" value="MFS"/>
    <property type="match status" value="1"/>
</dbReference>
<feature type="transmembrane region" description="Helical" evidence="8">
    <location>
        <begin position="99"/>
        <end position="117"/>
    </location>
</feature>
<evidence type="ECO:0000256" key="2">
    <source>
        <dbReference type="ARBA" id="ARBA00008335"/>
    </source>
</evidence>
<evidence type="ECO:0000313" key="10">
    <source>
        <dbReference type="EMBL" id="GGK02331.1"/>
    </source>
</evidence>
<sequence length="384" mass="39833">MILRLVLLFVTTTNAFAILYAPQPLLPLLAREFGVSTAAASLTISATVLALAVASLLLAPLADRWERKRVIVASSVLVTVPSVFLGLTDSFAAVVALRFLQGLFIPGIAATVMAYAAEEFPAAYKGRVFGTYVGATVAGGFLGRLIAGPIADWVSWQAVFGVLAAFSVGVALLVGAGLPPSSRHAAVRSHGGFRRHLRNSALLGACLIGFSQFFAFIGFFTYLPFYASEPPFRLSPTQISLLFATFALGVVSAPVAGFFSDRIGRRVTMAAGHLIGALGILLTLHPSIGVLAAGCALLTVGNFASQSATTAYVTDAAAEAQGAASSLYLVFYYLGGSLGAWLPGLLWDAFRWPGVVALTVGTIAAALMANAGLAGRGAKMRLSA</sequence>
<dbReference type="Gene3D" id="1.20.1250.20">
    <property type="entry name" value="MFS general substrate transporter like domains"/>
    <property type="match status" value="1"/>
</dbReference>
<feature type="transmembrane region" description="Helical" evidence="8">
    <location>
        <begin position="326"/>
        <end position="346"/>
    </location>
</feature>
<organism evidence="10 11">
    <name type="scientific">Calditerricola satsumensis</name>
    <dbReference type="NCBI Taxonomy" id="373054"/>
    <lineage>
        <taxon>Bacteria</taxon>
        <taxon>Bacillati</taxon>
        <taxon>Bacillota</taxon>
        <taxon>Bacilli</taxon>
        <taxon>Bacillales</taxon>
        <taxon>Bacillaceae</taxon>
        <taxon>Calditerricola</taxon>
    </lineage>
</organism>
<keyword evidence="11" id="KW-1185">Reference proteome</keyword>
<evidence type="ECO:0000259" key="9">
    <source>
        <dbReference type="PROSITE" id="PS50850"/>
    </source>
</evidence>
<evidence type="ECO:0000256" key="6">
    <source>
        <dbReference type="ARBA" id="ARBA00022989"/>
    </source>
</evidence>
<dbReference type="EMBL" id="BMOF01000030">
    <property type="protein sequence ID" value="GGK02331.1"/>
    <property type="molecule type" value="Genomic_DNA"/>
</dbReference>
<comment type="similarity">
    <text evidence="2">Belongs to the major facilitator superfamily.</text>
</comment>
<dbReference type="GO" id="GO:0005886">
    <property type="term" value="C:plasma membrane"/>
    <property type="evidence" value="ECO:0007669"/>
    <property type="project" value="UniProtKB-SubCell"/>
</dbReference>
<dbReference type="AlphaFoldDB" id="A0A8J3FCZ7"/>
<comment type="subcellular location">
    <subcellularLocation>
        <location evidence="1">Cell membrane</location>
        <topology evidence="1">Multi-pass membrane protein</topology>
    </subcellularLocation>
</comment>
<feature type="transmembrane region" description="Helical" evidence="8">
    <location>
        <begin position="239"/>
        <end position="260"/>
    </location>
</feature>
<reference evidence="10" key="2">
    <citation type="submission" date="2020-09" db="EMBL/GenBank/DDBJ databases">
        <authorList>
            <person name="Sun Q."/>
            <person name="Ohkuma M."/>
        </authorList>
    </citation>
    <scope>NUCLEOTIDE SEQUENCE</scope>
    <source>
        <strain evidence="10">JCM 14719</strain>
    </source>
</reference>
<dbReference type="InterPro" id="IPR005829">
    <property type="entry name" value="Sugar_transporter_CS"/>
</dbReference>
<gene>
    <name evidence="10" type="ORF">GCM10007043_15520</name>
</gene>
<evidence type="ECO:0000256" key="3">
    <source>
        <dbReference type="ARBA" id="ARBA00022448"/>
    </source>
</evidence>
<protein>
    <submittedName>
        <fullName evidence="10">MFS transporter</fullName>
    </submittedName>
</protein>
<feature type="transmembrane region" description="Helical" evidence="8">
    <location>
        <begin position="129"/>
        <end position="147"/>
    </location>
</feature>
<dbReference type="Proteomes" id="UP000637720">
    <property type="component" value="Unassembled WGS sequence"/>
</dbReference>
<name>A0A8J3FCZ7_9BACI</name>
<dbReference type="InterPro" id="IPR036259">
    <property type="entry name" value="MFS_trans_sf"/>
</dbReference>
<dbReference type="PROSITE" id="PS00216">
    <property type="entry name" value="SUGAR_TRANSPORT_1"/>
    <property type="match status" value="1"/>
</dbReference>
<dbReference type="RefSeq" id="WP_188817467.1">
    <property type="nucleotide sequence ID" value="NZ_BMOF01000030.1"/>
</dbReference>
<proteinExistence type="inferred from homology"/>
<feature type="domain" description="Major facilitator superfamily (MFS) profile" evidence="9">
    <location>
        <begin position="1"/>
        <end position="372"/>
    </location>
</feature>
<evidence type="ECO:0000256" key="1">
    <source>
        <dbReference type="ARBA" id="ARBA00004651"/>
    </source>
</evidence>
<keyword evidence="4" id="KW-1003">Cell membrane</keyword>
<evidence type="ECO:0000256" key="7">
    <source>
        <dbReference type="ARBA" id="ARBA00023136"/>
    </source>
</evidence>
<accession>A0A8J3FCZ7</accession>
<dbReference type="PANTHER" id="PTHR43271:SF2">
    <property type="entry name" value="BLL2771 PROTEIN"/>
    <property type="match status" value="1"/>
</dbReference>
<feature type="transmembrane region" description="Helical" evidence="8">
    <location>
        <begin position="290"/>
        <end position="314"/>
    </location>
</feature>
<keyword evidence="7 8" id="KW-0472">Membrane</keyword>
<feature type="transmembrane region" description="Helical" evidence="8">
    <location>
        <begin position="267"/>
        <end position="284"/>
    </location>
</feature>
<dbReference type="InterPro" id="IPR011701">
    <property type="entry name" value="MFS"/>
</dbReference>
<keyword evidence="6 8" id="KW-1133">Transmembrane helix</keyword>
<comment type="caution">
    <text evidence="10">The sequence shown here is derived from an EMBL/GenBank/DDBJ whole genome shotgun (WGS) entry which is preliminary data.</text>
</comment>
<keyword evidence="3" id="KW-0813">Transport</keyword>
<feature type="transmembrane region" description="Helical" evidence="8">
    <location>
        <begin position="153"/>
        <end position="179"/>
    </location>
</feature>
<feature type="transmembrane region" description="Helical" evidence="8">
    <location>
        <begin position="70"/>
        <end position="87"/>
    </location>
</feature>
<evidence type="ECO:0000256" key="5">
    <source>
        <dbReference type="ARBA" id="ARBA00022692"/>
    </source>
</evidence>
<dbReference type="GO" id="GO:0022857">
    <property type="term" value="F:transmembrane transporter activity"/>
    <property type="evidence" value="ECO:0007669"/>
    <property type="project" value="InterPro"/>
</dbReference>
<feature type="transmembrane region" description="Helical" evidence="8">
    <location>
        <begin position="200"/>
        <end position="227"/>
    </location>
</feature>
<evidence type="ECO:0000256" key="4">
    <source>
        <dbReference type="ARBA" id="ARBA00022475"/>
    </source>
</evidence>
<dbReference type="Pfam" id="PF07690">
    <property type="entry name" value="MFS_1"/>
    <property type="match status" value="2"/>
</dbReference>
<reference evidence="10" key="1">
    <citation type="journal article" date="2014" name="Int. J. Syst. Evol. Microbiol.">
        <title>Complete genome sequence of Corynebacterium casei LMG S-19264T (=DSM 44701T), isolated from a smear-ripened cheese.</title>
        <authorList>
            <consortium name="US DOE Joint Genome Institute (JGI-PGF)"/>
            <person name="Walter F."/>
            <person name="Albersmeier A."/>
            <person name="Kalinowski J."/>
            <person name="Ruckert C."/>
        </authorList>
    </citation>
    <scope>NUCLEOTIDE SEQUENCE</scope>
    <source>
        <strain evidence="10">JCM 14719</strain>
    </source>
</reference>
<evidence type="ECO:0000313" key="11">
    <source>
        <dbReference type="Proteomes" id="UP000637720"/>
    </source>
</evidence>
<dbReference type="PANTHER" id="PTHR43271">
    <property type="entry name" value="BLL2771 PROTEIN"/>
    <property type="match status" value="1"/>
</dbReference>
<dbReference type="InterPro" id="IPR020846">
    <property type="entry name" value="MFS_dom"/>
</dbReference>